<dbReference type="RefSeq" id="WP_142036295.1">
    <property type="nucleotide sequence ID" value="NZ_JBHTGS010000001.1"/>
</dbReference>
<feature type="transmembrane region" description="Helical" evidence="6">
    <location>
        <begin position="47"/>
        <end position="67"/>
    </location>
</feature>
<dbReference type="Proteomes" id="UP000317043">
    <property type="component" value="Unassembled WGS sequence"/>
</dbReference>
<dbReference type="AlphaFoldDB" id="A0A543ATA2"/>
<evidence type="ECO:0000256" key="3">
    <source>
        <dbReference type="ARBA" id="ARBA00022692"/>
    </source>
</evidence>
<dbReference type="PANTHER" id="PTHR38459:SF1">
    <property type="entry name" value="PROPHAGE BACTOPRENOL-LINKED GLUCOSE TRANSLOCASE HOMOLOG"/>
    <property type="match status" value="1"/>
</dbReference>
<keyword evidence="5 6" id="KW-0472">Membrane</keyword>
<evidence type="ECO:0000256" key="6">
    <source>
        <dbReference type="SAM" id="Phobius"/>
    </source>
</evidence>
<comment type="similarity">
    <text evidence="2">Belongs to the GtrA family.</text>
</comment>
<sequence length="162" mass="18248">MIDRIAARLRERLPDLSREAGKFATVGAIAYVLDTVLFNVAHYGWGMHTLGAKVLSTVVTATIAFVGNRQWTWRDRPRRGLRGEYLRYFGFNTIGLVITLGSVWVYQIAVAQWPRFLDNPIALNLIINVIGVGFASLFRFYAYRTWVFHDEPASPVGGRGDA</sequence>
<feature type="domain" description="GtrA/DPMS transmembrane" evidence="7">
    <location>
        <begin position="22"/>
        <end position="148"/>
    </location>
</feature>
<dbReference type="EMBL" id="VFOW01000001">
    <property type="protein sequence ID" value="TQL75820.1"/>
    <property type="molecule type" value="Genomic_DNA"/>
</dbReference>
<evidence type="ECO:0000313" key="8">
    <source>
        <dbReference type="EMBL" id="TQL75820.1"/>
    </source>
</evidence>
<organism evidence="8 9">
    <name type="scientific">Stackebrandtia endophytica</name>
    <dbReference type="NCBI Taxonomy" id="1496996"/>
    <lineage>
        <taxon>Bacteria</taxon>
        <taxon>Bacillati</taxon>
        <taxon>Actinomycetota</taxon>
        <taxon>Actinomycetes</taxon>
        <taxon>Glycomycetales</taxon>
        <taxon>Glycomycetaceae</taxon>
        <taxon>Stackebrandtia</taxon>
    </lineage>
</organism>
<feature type="transmembrane region" description="Helical" evidence="6">
    <location>
        <begin position="20"/>
        <end position="41"/>
    </location>
</feature>
<dbReference type="InParanoid" id="A0A543ATA2"/>
<evidence type="ECO:0000256" key="1">
    <source>
        <dbReference type="ARBA" id="ARBA00004141"/>
    </source>
</evidence>
<evidence type="ECO:0000259" key="7">
    <source>
        <dbReference type="Pfam" id="PF04138"/>
    </source>
</evidence>
<dbReference type="GO" id="GO:0005886">
    <property type="term" value="C:plasma membrane"/>
    <property type="evidence" value="ECO:0007669"/>
    <property type="project" value="TreeGrafter"/>
</dbReference>
<proteinExistence type="inferred from homology"/>
<keyword evidence="4 6" id="KW-1133">Transmembrane helix</keyword>
<comment type="subcellular location">
    <subcellularLocation>
        <location evidence="1">Membrane</location>
        <topology evidence="1">Multi-pass membrane protein</topology>
    </subcellularLocation>
</comment>
<keyword evidence="9" id="KW-1185">Reference proteome</keyword>
<evidence type="ECO:0000313" key="9">
    <source>
        <dbReference type="Proteomes" id="UP000317043"/>
    </source>
</evidence>
<accession>A0A543ATA2</accession>
<gene>
    <name evidence="8" type="ORF">FB566_1335</name>
</gene>
<dbReference type="GO" id="GO:0000271">
    <property type="term" value="P:polysaccharide biosynthetic process"/>
    <property type="evidence" value="ECO:0007669"/>
    <property type="project" value="InterPro"/>
</dbReference>
<feature type="transmembrane region" description="Helical" evidence="6">
    <location>
        <begin position="88"/>
        <end position="109"/>
    </location>
</feature>
<dbReference type="InterPro" id="IPR051401">
    <property type="entry name" value="GtrA_CellWall_Glycosyl"/>
</dbReference>
<dbReference type="InterPro" id="IPR007267">
    <property type="entry name" value="GtrA_DPMS_TM"/>
</dbReference>
<dbReference type="PANTHER" id="PTHR38459">
    <property type="entry name" value="PROPHAGE BACTOPRENOL-LINKED GLUCOSE TRANSLOCASE HOMOLOG"/>
    <property type="match status" value="1"/>
</dbReference>
<keyword evidence="3 6" id="KW-0812">Transmembrane</keyword>
<evidence type="ECO:0000256" key="5">
    <source>
        <dbReference type="ARBA" id="ARBA00023136"/>
    </source>
</evidence>
<name>A0A543ATA2_9ACTN</name>
<evidence type="ECO:0000256" key="2">
    <source>
        <dbReference type="ARBA" id="ARBA00009399"/>
    </source>
</evidence>
<dbReference type="OrthoDB" id="9807815at2"/>
<comment type="caution">
    <text evidence="8">The sequence shown here is derived from an EMBL/GenBank/DDBJ whole genome shotgun (WGS) entry which is preliminary data.</text>
</comment>
<reference evidence="8 9" key="1">
    <citation type="submission" date="2019-06" db="EMBL/GenBank/DDBJ databases">
        <title>Sequencing the genomes of 1000 actinobacteria strains.</title>
        <authorList>
            <person name="Klenk H.-P."/>
        </authorList>
    </citation>
    <scope>NUCLEOTIDE SEQUENCE [LARGE SCALE GENOMIC DNA]</scope>
    <source>
        <strain evidence="8 9">DSM 45928</strain>
    </source>
</reference>
<protein>
    <submittedName>
        <fullName evidence="8">Putative flippase GtrA</fullName>
    </submittedName>
</protein>
<evidence type="ECO:0000256" key="4">
    <source>
        <dbReference type="ARBA" id="ARBA00022989"/>
    </source>
</evidence>
<dbReference type="Pfam" id="PF04138">
    <property type="entry name" value="GtrA_DPMS_TM"/>
    <property type="match status" value="1"/>
</dbReference>
<feature type="transmembrane region" description="Helical" evidence="6">
    <location>
        <begin position="121"/>
        <end position="142"/>
    </location>
</feature>